<reference evidence="22 23" key="1">
    <citation type="journal article" date="2023" name="Life. Sci Alliance">
        <title>Evolutionary insights into 3D genome organization and epigenetic landscape of Vigna mungo.</title>
        <authorList>
            <person name="Junaid A."/>
            <person name="Singh B."/>
            <person name="Bhatia S."/>
        </authorList>
    </citation>
    <scope>NUCLEOTIDE SEQUENCE [LARGE SCALE GENOMIC DNA]</scope>
    <source>
        <strain evidence="22">Urdbean</strain>
    </source>
</reference>
<feature type="transmembrane region" description="Helical" evidence="19">
    <location>
        <begin position="102"/>
        <end position="125"/>
    </location>
</feature>
<keyword evidence="7" id="KW-0138">CF(0)</keyword>
<evidence type="ECO:0000313" key="22">
    <source>
        <dbReference type="EMBL" id="WVZ26926.1"/>
    </source>
</evidence>
<keyword evidence="6" id="KW-0813">Transport</keyword>
<evidence type="ECO:0000256" key="6">
    <source>
        <dbReference type="ARBA" id="ARBA00022448"/>
    </source>
</evidence>
<dbReference type="Pfam" id="PF00137">
    <property type="entry name" value="ATP-synt_C"/>
    <property type="match status" value="1"/>
</dbReference>
<evidence type="ECO:0000256" key="11">
    <source>
        <dbReference type="ARBA" id="ARBA00022840"/>
    </source>
</evidence>
<evidence type="ECO:0000256" key="2">
    <source>
        <dbReference type="ARBA" id="ARBA00004225"/>
    </source>
</evidence>
<comment type="function">
    <text evidence="1">This protein is one of the chains of the nonenzymatic membrane component (F0) of mitochondrial ATPase.</text>
</comment>
<evidence type="ECO:0000256" key="17">
    <source>
        <dbReference type="ARBA" id="ARBA00030961"/>
    </source>
</evidence>
<keyword evidence="23" id="KW-1185">Reference proteome</keyword>
<dbReference type="AlphaFoldDB" id="A0AAQ3SH00"/>
<evidence type="ECO:0000256" key="10">
    <source>
        <dbReference type="ARBA" id="ARBA00022781"/>
    </source>
</evidence>
<protein>
    <recommendedName>
        <fullName evidence="5">ATP synthase subunit 9, mitochondrial</fullName>
    </recommendedName>
    <alternativeName>
        <fullName evidence="17">Lipid-binding protein</fullName>
    </alternativeName>
</protein>
<dbReference type="GO" id="GO:0031966">
    <property type="term" value="C:mitochondrial membrane"/>
    <property type="evidence" value="ECO:0007669"/>
    <property type="project" value="UniProtKB-SubCell"/>
</dbReference>
<dbReference type="InterPro" id="IPR038662">
    <property type="entry name" value="ATP_synth_F0_csu_sf"/>
</dbReference>
<dbReference type="FunFam" id="1.20.20.10:FF:000005">
    <property type="entry name" value="ATP synthase subunit 9, mitochondrial"/>
    <property type="match status" value="1"/>
</dbReference>
<keyword evidence="16 19" id="KW-0472">Membrane</keyword>
<dbReference type="SUPFAM" id="SSF81333">
    <property type="entry name" value="F1F0 ATP synthase subunit C"/>
    <property type="match status" value="1"/>
</dbReference>
<feature type="domain" description="V-ATPase proteolipid subunit C-like" evidence="20">
    <location>
        <begin position="100"/>
        <end position="153"/>
    </location>
</feature>
<evidence type="ECO:0000256" key="13">
    <source>
        <dbReference type="ARBA" id="ARBA00023065"/>
    </source>
</evidence>
<dbReference type="CDD" id="cd18182">
    <property type="entry name" value="ATP-synt_Fo_c_ATP5G3"/>
    <property type="match status" value="1"/>
</dbReference>
<evidence type="ECO:0000256" key="4">
    <source>
        <dbReference type="ARBA" id="ARBA00011648"/>
    </source>
</evidence>
<dbReference type="PANTHER" id="PTHR10031:SF0">
    <property type="entry name" value="ATPASE PROTEIN 9"/>
    <property type="match status" value="1"/>
</dbReference>
<evidence type="ECO:0000256" key="9">
    <source>
        <dbReference type="ARBA" id="ARBA00022741"/>
    </source>
</evidence>
<dbReference type="InterPro" id="IPR000454">
    <property type="entry name" value="ATP_synth_F0_csu"/>
</dbReference>
<dbReference type="EMBL" id="CP144701">
    <property type="protein sequence ID" value="WVZ26884.1"/>
    <property type="molecule type" value="Genomic_DNA"/>
</dbReference>
<keyword evidence="13" id="KW-0406">Ion transport</keyword>
<evidence type="ECO:0000256" key="18">
    <source>
        <dbReference type="SAM" id="MobiDB-lite"/>
    </source>
</evidence>
<keyword evidence="14" id="KW-0446">Lipid-binding</keyword>
<dbReference type="GO" id="GO:0045259">
    <property type="term" value="C:proton-transporting ATP synthase complex"/>
    <property type="evidence" value="ECO:0007669"/>
    <property type="project" value="UniProtKB-KW"/>
</dbReference>
<dbReference type="GO" id="GO:0008289">
    <property type="term" value="F:lipid binding"/>
    <property type="evidence" value="ECO:0007669"/>
    <property type="project" value="UniProtKB-KW"/>
</dbReference>
<dbReference type="Proteomes" id="UP001374535">
    <property type="component" value="Mitochondrion MT"/>
</dbReference>
<keyword evidence="12 19" id="KW-1133">Transmembrane helix</keyword>
<dbReference type="PROSITE" id="PS00605">
    <property type="entry name" value="ATPASE_C"/>
    <property type="match status" value="1"/>
</dbReference>
<dbReference type="GO" id="GO:0005524">
    <property type="term" value="F:ATP binding"/>
    <property type="evidence" value="ECO:0007669"/>
    <property type="project" value="UniProtKB-KW"/>
</dbReference>
<comment type="subcellular location">
    <subcellularLocation>
        <location evidence="2">Mitochondrion membrane</location>
        <topology evidence="2">Multi-pass membrane protein</topology>
    </subcellularLocation>
</comment>
<dbReference type="InterPro" id="IPR035921">
    <property type="entry name" value="F/V-ATP_Csub_sf"/>
</dbReference>
<evidence type="ECO:0000256" key="16">
    <source>
        <dbReference type="ARBA" id="ARBA00023136"/>
    </source>
</evidence>
<keyword evidence="11" id="KW-0067">ATP-binding</keyword>
<keyword evidence="8 19" id="KW-0812">Transmembrane</keyword>
<geneLocation type="mitochondrion" evidence="22"/>
<name>A0AAQ3SH00_VIGMU</name>
<feature type="region of interest" description="Disordered" evidence="18">
    <location>
        <begin position="344"/>
        <end position="381"/>
    </location>
</feature>
<comment type="similarity">
    <text evidence="3">Belongs to the ATPase C chain family.</text>
</comment>
<evidence type="ECO:0000256" key="14">
    <source>
        <dbReference type="ARBA" id="ARBA00023121"/>
    </source>
</evidence>
<dbReference type="InterPro" id="IPR020537">
    <property type="entry name" value="ATP_synth_F0_csu_DDCD_BS"/>
</dbReference>
<evidence type="ECO:0000259" key="20">
    <source>
        <dbReference type="Pfam" id="PF00137"/>
    </source>
</evidence>
<evidence type="ECO:0000256" key="8">
    <source>
        <dbReference type="ARBA" id="ARBA00022692"/>
    </source>
</evidence>
<evidence type="ECO:0000313" key="23">
    <source>
        <dbReference type="Proteomes" id="UP001374535"/>
    </source>
</evidence>
<evidence type="ECO:0000256" key="5">
    <source>
        <dbReference type="ARBA" id="ARBA00019317"/>
    </source>
</evidence>
<dbReference type="GO" id="GO:0015078">
    <property type="term" value="F:proton transmembrane transporter activity"/>
    <property type="evidence" value="ECO:0007669"/>
    <property type="project" value="InterPro"/>
</dbReference>
<dbReference type="PRINTS" id="PR00124">
    <property type="entry name" value="ATPASEC"/>
</dbReference>
<evidence type="ECO:0000256" key="12">
    <source>
        <dbReference type="ARBA" id="ARBA00022989"/>
    </source>
</evidence>
<evidence type="ECO:0000256" key="19">
    <source>
        <dbReference type="SAM" id="Phobius"/>
    </source>
</evidence>
<evidence type="ECO:0000256" key="3">
    <source>
        <dbReference type="ARBA" id="ARBA00006704"/>
    </source>
</evidence>
<evidence type="ECO:0000256" key="1">
    <source>
        <dbReference type="ARBA" id="ARBA00002351"/>
    </source>
</evidence>
<dbReference type="EMBL" id="CP144701">
    <property type="protein sequence ID" value="WVZ26926.1"/>
    <property type="molecule type" value="Genomic_DNA"/>
</dbReference>
<sequence>MSGKLCRMKLLEQHPCTIYSLLSLFVFVILTLLGLYVWNTVQNQRHTYHLLIALTENRVPFRWEWKWNKHILETFPSQARSDENIKSLSQFEMLEGAKSMGAGAATIASAGAAVGIGNVFSSLIHSVARNPSLAKQLFGYAILGFALTEAIALGRGPRKWGEGDKGEPSNPSLGNTCKMSLPLSFITEPGITAGIEVSRTQGDAFLERANQKFHFEFRTSTSCCSWCFTISIGNERRSGGTCGTTYWITPVRHEAADADYALLAWSPGHGGGPVARHEHRAKGRWPRYPHLRSDEWRTDPGFHERWRGASAYPGVIITTCTSHLGTAERVTRLLQRGGWHYWQRPSGENAAGAKRGRPEREPGRWKSQGGPGHLTEMEGFSPIREGPLNAAYTRISFRGRAVSISLQDLRMNAGLGHLEWREPHAGRPARTVFRGIWSKDRPAPTRLEGLRN</sequence>
<dbReference type="InterPro" id="IPR002379">
    <property type="entry name" value="ATPase_proteolipid_c-like_dom"/>
</dbReference>
<accession>A0AAQ3SH00</accession>
<dbReference type="PANTHER" id="PTHR10031">
    <property type="entry name" value="ATP SYNTHASE LIPID-BINDING PROTEIN, MITOCHONDRIAL"/>
    <property type="match status" value="1"/>
</dbReference>
<reference evidence="22" key="2">
    <citation type="submission" date="2024-01" db="EMBL/GenBank/DDBJ databases">
        <authorList>
            <person name="Junaid A."/>
            <person name="Bhatia S."/>
        </authorList>
    </citation>
    <scope>NUCLEOTIDE SEQUENCE</scope>
    <source>
        <strain evidence="22">Urdbean</strain>
        <tissue evidence="22">Leaf</tissue>
    </source>
</reference>
<gene>
    <name evidence="22" type="ORF">V8G54_000051</name>
    <name evidence="21" type="ORF">V8G54_000269</name>
</gene>
<keyword evidence="9" id="KW-0547">Nucleotide-binding</keyword>
<keyword evidence="10" id="KW-0375">Hydrogen ion transport</keyword>
<feature type="transmembrane region" description="Helical" evidence="19">
    <location>
        <begin position="137"/>
        <end position="154"/>
    </location>
</feature>
<feature type="transmembrane region" description="Helical" evidence="19">
    <location>
        <begin position="18"/>
        <end position="38"/>
    </location>
</feature>
<dbReference type="GO" id="GO:0033177">
    <property type="term" value="C:proton-transporting two-sector ATPase complex, proton-transporting domain"/>
    <property type="evidence" value="ECO:0007669"/>
    <property type="project" value="InterPro"/>
</dbReference>
<evidence type="ECO:0000256" key="15">
    <source>
        <dbReference type="ARBA" id="ARBA00023128"/>
    </source>
</evidence>
<proteinExistence type="inferred from homology"/>
<evidence type="ECO:0000313" key="21">
    <source>
        <dbReference type="EMBL" id="WVZ26884.1"/>
    </source>
</evidence>
<evidence type="ECO:0000256" key="7">
    <source>
        <dbReference type="ARBA" id="ARBA00022547"/>
    </source>
</evidence>
<comment type="subunit">
    <text evidence="4">F-type ATPases have 2 components, CF(1) - the catalytic core - and CF(0) - the membrane proton channel. CF(1) has five subunits: alpha(3), beta(3), gamma(1), delta(1), epsilon(1). CF(0) has three main subunits: a, b and c.</text>
</comment>
<organism evidence="22 23">
    <name type="scientific">Vigna mungo</name>
    <name type="common">Black gram</name>
    <name type="synonym">Phaseolus mungo</name>
    <dbReference type="NCBI Taxonomy" id="3915"/>
    <lineage>
        <taxon>Eukaryota</taxon>
        <taxon>Viridiplantae</taxon>
        <taxon>Streptophyta</taxon>
        <taxon>Embryophyta</taxon>
        <taxon>Tracheophyta</taxon>
        <taxon>Spermatophyta</taxon>
        <taxon>Magnoliopsida</taxon>
        <taxon>eudicotyledons</taxon>
        <taxon>Gunneridae</taxon>
        <taxon>Pentapetalae</taxon>
        <taxon>rosids</taxon>
        <taxon>fabids</taxon>
        <taxon>Fabales</taxon>
        <taxon>Fabaceae</taxon>
        <taxon>Papilionoideae</taxon>
        <taxon>50 kb inversion clade</taxon>
        <taxon>NPAAA clade</taxon>
        <taxon>indigoferoid/millettioid clade</taxon>
        <taxon>Phaseoleae</taxon>
        <taxon>Vigna</taxon>
    </lineage>
</organism>
<keyword evidence="15 22" id="KW-0496">Mitochondrion</keyword>
<dbReference type="GO" id="GO:0015986">
    <property type="term" value="P:proton motive force-driven ATP synthesis"/>
    <property type="evidence" value="ECO:0007669"/>
    <property type="project" value="InterPro"/>
</dbReference>
<dbReference type="Gene3D" id="1.20.20.10">
    <property type="entry name" value="F1F0 ATP synthase subunit C"/>
    <property type="match status" value="1"/>
</dbReference>